<dbReference type="RefSeq" id="WP_083709176.1">
    <property type="nucleotide sequence ID" value="NZ_FTNT01000001.1"/>
</dbReference>
<dbReference type="PANTHER" id="PTHR34853">
    <property type="match status" value="1"/>
</dbReference>
<organism evidence="2 3">
    <name type="scientific">Williamsia sterculiae</name>
    <dbReference type="NCBI Taxonomy" id="1344003"/>
    <lineage>
        <taxon>Bacteria</taxon>
        <taxon>Bacillati</taxon>
        <taxon>Actinomycetota</taxon>
        <taxon>Actinomycetes</taxon>
        <taxon>Mycobacteriales</taxon>
        <taxon>Nocardiaceae</taxon>
        <taxon>Williamsia</taxon>
    </lineage>
</organism>
<dbReference type="OrthoDB" id="9798122at2"/>
<sequence>MNRLSLPPLSGRQKFAITVSVLLIVTVMLIEITVVVKWWSVVAPGDPEPIPVAAGSGPGSVVAAQTMPQLPWQVRLTRVHAAKVTYRSTNGTTGDDTTVSGTVFRPDGAPPAGGWPVIAFGHGTTGINEPCAPSESDDLKGLATVAANLTRGGYAVSIADYQGLGAPGVHPYLDSKTAGLNMIDSVRALRAVYPGVSSRWAAFGGSQGGGASWAADEQSDVYAKELTMVGSVALSPAADVAGLVRKAQDGQLTDDQKPVLQWVVESLARSNPTINRADFRSGSAIAHWDVLSQCNGPQLDARTKAAAELGPHDIAPTSDKAARQLTDALQAYALPQRRPSAPMLVIYGGRDTYIDPVWTQRAVARACSEGAVIDSEMQPDKGHANVNADRAFGWLADRFADRPAPDRCQR</sequence>
<dbReference type="InterPro" id="IPR029058">
    <property type="entry name" value="AB_hydrolase_fold"/>
</dbReference>
<keyword evidence="1" id="KW-0472">Membrane</keyword>
<protein>
    <submittedName>
        <fullName evidence="2">Secretory lipase</fullName>
    </submittedName>
</protein>
<dbReference type="STRING" id="1344003.SAMN05445060_0475"/>
<dbReference type="Gene3D" id="3.40.50.1820">
    <property type="entry name" value="alpha/beta hydrolase"/>
    <property type="match status" value="2"/>
</dbReference>
<keyword evidence="3" id="KW-1185">Reference proteome</keyword>
<dbReference type="InterPro" id="IPR005152">
    <property type="entry name" value="Lipase_secreted"/>
</dbReference>
<dbReference type="Pfam" id="PF03583">
    <property type="entry name" value="LIP"/>
    <property type="match status" value="1"/>
</dbReference>
<reference evidence="2 3" key="1">
    <citation type="submission" date="2017-01" db="EMBL/GenBank/DDBJ databases">
        <authorList>
            <person name="Mah S.A."/>
            <person name="Swanson W.J."/>
            <person name="Moy G.W."/>
            <person name="Vacquier V.D."/>
        </authorList>
    </citation>
    <scope>NUCLEOTIDE SEQUENCE [LARGE SCALE GENOMIC DNA]</scope>
    <source>
        <strain evidence="2 3">CPCC 203464</strain>
    </source>
</reference>
<dbReference type="AlphaFoldDB" id="A0A1N7D059"/>
<keyword evidence="1" id="KW-1133">Transmembrane helix</keyword>
<evidence type="ECO:0000313" key="2">
    <source>
        <dbReference type="EMBL" id="SIR69170.1"/>
    </source>
</evidence>
<gene>
    <name evidence="2" type="ORF">SAMN05445060_0475</name>
</gene>
<dbReference type="PANTHER" id="PTHR34853:SF1">
    <property type="entry name" value="LIPASE 5"/>
    <property type="match status" value="1"/>
</dbReference>
<keyword evidence="1" id="KW-0812">Transmembrane</keyword>
<dbReference type="Proteomes" id="UP000186218">
    <property type="component" value="Unassembled WGS sequence"/>
</dbReference>
<dbReference type="GO" id="GO:0004806">
    <property type="term" value="F:triacylglycerol lipase activity"/>
    <property type="evidence" value="ECO:0007669"/>
    <property type="project" value="InterPro"/>
</dbReference>
<evidence type="ECO:0000313" key="3">
    <source>
        <dbReference type="Proteomes" id="UP000186218"/>
    </source>
</evidence>
<dbReference type="EMBL" id="FTNT01000001">
    <property type="protein sequence ID" value="SIR69170.1"/>
    <property type="molecule type" value="Genomic_DNA"/>
</dbReference>
<dbReference type="PIRSF" id="PIRSF029171">
    <property type="entry name" value="Esterase_LipA"/>
    <property type="match status" value="1"/>
</dbReference>
<feature type="transmembrane region" description="Helical" evidence="1">
    <location>
        <begin position="15"/>
        <end position="39"/>
    </location>
</feature>
<name>A0A1N7D059_9NOCA</name>
<accession>A0A1N7D059</accession>
<evidence type="ECO:0000256" key="1">
    <source>
        <dbReference type="SAM" id="Phobius"/>
    </source>
</evidence>
<dbReference type="GO" id="GO:0016042">
    <property type="term" value="P:lipid catabolic process"/>
    <property type="evidence" value="ECO:0007669"/>
    <property type="project" value="InterPro"/>
</dbReference>
<proteinExistence type="predicted"/>
<dbReference type="SUPFAM" id="SSF53474">
    <property type="entry name" value="alpha/beta-Hydrolases"/>
    <property type="match status" value="1"/>
</dbReference>